<dbReference type="PANTHER" id="PTHR45663:SF6">
    <property type="entry name" value="THIOREDOXIN-LIKE PROTEIN YDBP"/>
    <property type="match status" value="1"/>
</dbReference>
<keyword evidence="3" id="KW-1185">Reference proteome</keyword>
<dbReference type="Pfam" id="PF00085">
    <property type="entry name" value="Thioredoxin"/>
    <property type="match status" value="1"/>
</dbReference>
<dbReference type="SUPFAM" id="SSF52833">
    <property type="entry name" value="Thioredoxin-like"/>
    <property type="match status" value="1"/>
</dbReference>
<sequence length="103" mass="11706">MIKELTDTEFESVVADGLNIVLFYKDKCPYCNAMKKILTKFSGMPAAQDKEINYYQLNREDCPATVKTLNVGRIPSLFIFKDGEKIAEKSGDITYRQLTKIVS</sequence>
<dbReference type="PANTHER" id="PTHR45663">
    <property type="entry name" value="GEO12009P1"/>
    <property type="match status" value="1"/>
</dbReference>
<dbReference type="RefSeq" id="WP_084070722.1">
    <property type="nucleotide sequence ID" value="NZ_FWXY01000019.1"/>
</dbReference>
<dbReference type="EMBL" id="FWXY01000019">
    <property type="protein sequence ID" value="SMC99465.1"/>
    <property type="molecule type" value="Genomic_DNA"/>
</dbReference>
<dbReference type="GO" id="GO:0015035">
    <property type="term" value="F:protein-disulfide reductase activity"/>
    <property type="evidence" value="ECO:0007669"/>
    <property type="project" value="TreeGrafter"/>
</dbReference>
<evidence type="ECO:0000259" key="1">
    <source>
        <dbReference type="Pfam" id="PF00085"/>
    </source>
</evidence>
<dbReference type="PROSITE" id="PS51354">
    <property type="entry name" value="GLUTAREDOXIN_2"/>
    <property type="match status" value="1"/>
</dbReference>
<gene>
    <name evidence="2" type="ORF">SAMN02746065_11957</name>
</gene>
<dbReference type="InterPro" id="IPR013766">
    <property type="entry name" value="Thioredoxin_domain"/>
</dbReference>
<proteinExistence type="predicted"/>
<accession>A0A1W2DPL3</accession>
<dbReference type="GO" id="GO:0005829">
    <property type="term" value="C:cytosol"/>
    <property type="evidence" value="ECO:0007669"/>
    <property type="project" value="TreeGrafter"/>
</dbReference>
<evidence type="ECO:0000313" key="2">
    <source>
        <dbReference type="EMBL" id="SMC99465.1"/>
    </source>
</evidence>
<name>A0A1W2DPL3_9BACT</name>
<evidence type="ECO:0000313" key="3">
    <source>
        <dbReference type="Proteomes" id="UP000192418"/>
    </source>
</evidence>
<feature type="domain" description="Thioredoxin" evidence="1">
    <location>
        <begin position="2"/>
        <end position="102"/>
    </location>
</feature>
<dbReference type="AlphaFoldDB" id="A0A1W2DPL3"/>
<dbReference type="Gene3D" id="3.40.30.10">
    <property type="entry name" value="Glutaredoxin"/>
    <property type="match status" value="1"/>
</dbReference>
<dbReference type="CDD" id="cd02947">
    <property type="entry name" value="TRX_family"/>
    <property type="match status" value="1"/>
</dbReference>
<dbReference type="InterPro" id="IPR036249">
    <property type="entry name" value="Thioredoxin-like_sf"/>
</dbReference>
<protein>
    <submittedName>
        <fullName evidence="2">Thioredoxin 1</fullName>
    </submittedName>
</protein>
<dbReference type="GO" id="GO:0045454">
    <property type="term" value="P:cell redox homeostasis"/>
    <property type="evidence" value="ECO:0007669"/>
    <property type="project" value="TreeGrafter"/>
</dbReference>
<dbReference type="Proteomes" id="UP000192418">
    <property type="component" value="Unassembled WGS sequence"/>
</dbReference>
<reference evidence="2 3" key="1">
    <citation type="submission" date="2017-04" db="EMBL/GenBank/DDBJ databases">
        <authorList>
            <person name="Afonso C.L."/>
            <person name="Miller P.J."/>
            <person name="Scott M.A."/>
            <person name="Spackman E."/>
            <person name="Goraichik I."/>
            <person name="Dimitrov K.M."/>
            <person name="Suarez D.L."/>
            <person name="Swayne D.E."/>
        </authorList>
    </citation>
    <scope>NUCLEOTIDE SEQUENCE [LARGE SCALE GENOMIC DNA]</scope>
    <source>
        <strain evidence="2 3">DSM 3385</strain>
    </source>
</reference>
<dbReference type="STRING" id="1121400.SAMN02746065_11957"/>
<organism evidence="2 3">
    <name type="scientific">Desulfocicer vacuolatum DSM 3385</name>
    <dbReference type="NCBI Taxonomy" id="1121400"/>
    <lineage>
        <taxon>Bacteria</taxon>
        <taxon>Pseudomonadati</taxon>
        <taxon>Thermodesulfobacteriota</taxon>
        <taxon>Desulfobacteria</taxon>
        <taxon>Desulfobacterales</taxon>
        <taxon>Desulfobacteraceae</taxon>
        <taxon>Desulfocicer</taxon>
    </lineage>
</organism>
<dbReference type="OrthoDB" id="7629852at2"/>